<accession>A0A919BPX5</accession>
<dbReference type="GO" id="GO:0000160">
    <property type="term" value="P:phosphorelay signal transduction system"/>
    <property type="evidence" value="ECO:0007669"/>
    <property type="project" value="InterPro"/>
</dbReference>
<keyword evidence="1 2" id="KW-0238">DNA-binding</keyword>
<keyword evidence="3" id="KW-1133">Transmembrane helix</keyword>
<dbReference type="Gene3D" id="1.10.10.10">
    <property type="entry name" value="Winged helix-like DNA-binding domain superfamily/Winged helix DNA-binding domain"/>
    <property type="match status" value="1"/>
</dbReference>
<keyword evidence="6" id="KW-1185">Reference proteome</keyword>
<dbReference type="InterPro" id="IPR036388">
    <property type="entry name" value="WH-like_DNA-bd_sf"/>
</dbReference>
<dbReference type="AlphaFoldDB" id="A0A919BPX5"/>
<gene>
    <name evidence="5" type="ORF">GCM10017161_38770</name>
</gene>
<dbReference type="PROSITE" id="PS51755">
    <property type="entry name" value="OMPR_PHOB"/>
    <property type="match status" value="1"/>
</dbReference>
<feature type="transmembrane region" description="Helical" evidence="3">
    <location>
        <begin position="148"/>
        <end position="165"/>
    </location>
</feature>
<dbReference type="EMBL" id="BNCK01000011">
    <property type="protein sequence ID" value="GHG05411.1"/>
    <property type="molecule type" value="Genomic_DNA"/>
</dbReference>
<dbReference type="Pfam" id="PF00486">
    <property type="entry name" value="Trans_reg_C"/>
    <property type="match status" value="1"/>
</dbReference>
<dbReference type="InterPro" id="IPR019734">
    <property type="entry name" value="TPR_rpt"/>
</dbReference>
<name>A0A919BPX5_9GAMM</name>
<sequence>MTLYKFSHFQFNTETREFISPDSQQYLRKKVADVLQYLLENRLQVISKEQLLEANWAQAEYRENSLIQSIREIRKLLGESAQSPRFIRTVHMKGYEWIFQDVEIIAKPEIEKPNISSTSAIDEYQEQQQEIEPVLDEKRKNVFSTMQRLSVVLMLFIAVLAAFFLQPNQSANNELAIKQTTQSSVLVLPFDNNTGDDSLDWLELGYSDMFTNGLAAKINSQVIPPYVVQGVLAQQNMQQIHNDSQQIIALLDSLNAQYALVASVSKDQKLLRFNYRIYDKKEIIATGSVPFPELPSSISDLVSKVATNFNQSKVGNDETNIVFHSDIAQRDYAQALQALTGKGPLLAKNYLNAALINEPDNAFIHLKMAEVDYLLGHWQAATTSFSQLLQPPHAKTDVRLGAHLGLAKIYLHQIDLIKAKQHIEQAITIAKKYHRNYLLADAYRLKAQSHYTNDQFAQRHMLLNKADAISRPYKSLSNEAEALYYLGSPTNVGPETDPFADLAENQNTLSKALDYYYVLDNKLGIANTLHAIGQNYLYDVEKRYDALTKAIAMYQEMGVVKPQIDALQYLGFFFIQYHYGQLAIAPIETSLQLAQQLNDKVGRERGQFLLGFAQLDHGINRGLQKRLIALQQAELTFKHLLNNDNFYNPITNADTLFMLGWALSEQGKHQEAIEQLEASMSIYNTLGREMSVVFAQYSLMEENSRLAQWQQVLALSNSELKSYLHGLYQARALFETKQLDLAIATYQQTKIRFGQQWTPEDEAKLNHALVSQDKGFTPMPFKIKSSHLTYCEDMWNIESIEVLEQLIKSHSSN</sequence>
<comment type="caution">
    <text evidence="5">The sequence shown here is derived from an EMBL/GenBank/DDBJ whole genome shotgun (WGS) entry which is preliminary data.</text>
</comment>
<organism evidence="5 6">
    <name type="scientific">Thalassotalea marina</name>
    <dbReference type="NCBI Taxonomy" id="1673741"/>
    <lineage>
        <taxon>Bacteria</taxon>
        <taxon>Pseudomonadati</taxon>
        <taxon>Pseudomonadota</taxon>
        <taxon>Gammaproteobacteria</taxon>
        <taxon>Alteromonadales</taxon>
        <taxon>Colwelliaceae</taxon>
        <taxon>Thalassotalea</taxon>
    </lineage>
</organism>
<dbReference type="RefSeq" id="WP_189774119.1">
    <property type="nucleotide sequence ID" value="NZ_BNCK01000011.1"/>
</dbReference>
<protein>
    <recommendedName>
        <fullName evidence="4">OmpR/PhoB-type domain-containing protein</fullName>
    </recommendedName>
</protein>
<dbReference type="InterPro" id="IPR001867">
    <property type="entry name" value="OmpR/PhoB-type_DNA-bd"/>
</dbReference>
<keyword evidence="3" id="KW-0812">Transmembrane</keyword>
<dbReference type="CDD" id="cd00383">
    <property type="entry name" value="trans_reg_C"/>
    <property type="match status" value="1"/>
</dbReference>
<evidence type="ECO:0000256" key="2">
    <source>
        <dbReference type="PROSITE-ProRule" id="PRU01091"/>
    </source>
</evidence>
<evidence type="ECO:0000313" key="6">
    <source>
        <dbReference type="Proteomes" id="UP000623842"/>
    </source>
</evidence>
<evidence type="ECO:0000313" key="5">
    <source>
        <dbReference type="EMBL" id="GHG05411.1"/>
    </source>
</evidence>
<evidence type="ECO:0000259" key="4">
    <source>
        <dbReference type="PROSITE" id="PS51755"/>
    </source>
</evidence>
<dbReference type="GO" id="GO:0003677">
    <property type="term" value="F:DNA binding"/>
    <property type="evidence" value="ECO:0007669"/>
    <property type="project" value="UniProtKB-UniRule"/>
</dbReference>
<dbReference type="Gene3D" id="3.40.50.10610">
    <property type="entry name" value="ABC-type transport auxiliary lipoprotein component"/>
    <property type="match status" value="1"/>
</dbReference>
<dbReference type="SUPFAM" id="SSF48452">
    <property type="entry name" value="TPR-like"/>
    <property type="match status" value="2"/>
</dbReference>
<dbReference type="SMART" id="SM00862">
    <property type="entry name" value="Trans_reg_C"/>
    <property type="match status" value="1"/>
</dbReference>
<proteinExistence type="predicted"/>
<keyword evidence="3" id="KW-0472">Membrane</keyword>
<evidence type="ECO:0000256" key="3">
    <source>
        <dbReference type="SAM" id="Phobius"/>
    </source>
</evidence>
<dbReference type="Proteomes" id="UP000623842">
    <property type="component" value="Unassembled WGS sequence"/>
</dbReference>
<evidence type="ECO:0000256" key="1">
    <source>
        <dbReference type="ARBA" id="ARBA00023125"/>
    </source>
</evidence>
<dbReference type="InterPro" id="IPR016032">
    <property type="entry name" value="Sig_transdc_resp-reg_C-effctor"/>
</dbReference>
<feature type="domain" description="OmpR/PhoB-type" evidence="4">
    <location>
        <begin position="1"/>
        <end position="99"/>
    </location>
</feature>
<reference evidence="5" key="2">
    <citation type="submission" date="2020-09" db="EMBL/GenBank/DDBJ databases">
        <authorList>
            <person name="Sun Q."/>
            <person name="Kim S."/>
        </authorList>
    </citation>
    <scope>NUCLEOTIDE SEQUENCE</scope>
    <source>
        <strain evidence="5">KCTC 42731</strain>
    </source>
</reference>
<dbReference type="InterPro" id="IPR011990">
    <property type="entry name" value="TPR-like_helical_dom_sf"/>
</dbReference>
<dbReference type="GO" id="GO:0006355">
    <property type="term" value="P:regulation of DNA-templated transcription"/>
    <property type="evidence" value="ECO:0007669"/>
    <property type="project" value="InterPro"/>
</dbReference>
<reference evidence="5" key="1">
    <citation type="journal article" date="2014" name="Int. J. Syst. Evol. Microbiol.">
        <title>Complete genome sequence of Corynebacterium casei LMG S-19264T (=DSM 44701T), isolated from a smear-ripened cheese.</title>
        <authorList>
            <consortium name="US DOE Joint Genome Institute (JGI-PGF)"/>
            <person name="Walter F."/>
            <person name="Albersmeier A."/>
            <person name="Kalinowski J."/>
            <person name="Ruckert C."/>
        </authorList>
    </citation>
    <scope>NUCLEOTIDE SEQUENCE</scope>
    <source>
        <strain evidence="5">KCTC 42731</strain>
    </source>
</reference>
<dbReference type="Gene3D" id="1.25.40.10">
    <property type="entry name" value="Tetratricopeptide repeat domain"/>
    <property type="match status" value="3"/>
</dbReference>
<dbReference type="SMART" id="SM00028">
    <property type="entry name" value="TPR"/>
    <property type="match status" value="2"/>
</dbReference>
<dbReference type="SUPFAM" id="SSF46894">
    <property type="entry name" value="C-terminal effector domain of the bipartite response regulators"/>
    <property type="match status" value="1"/>
</dbReference>
<feature type="DNA-binding region" description="OmpR/PhoB-type" evidence="2">
    <location>
        <begin position="1"/>
        <end position="99"/>
    </location>
</feature>